<evidence type="ECO:0000313" key="7">
    <source>
        <dbReference type="EMBL" id="MFB9909575.1"/>
    </source>
</evidence>
<dbReference type="Pfam" id="PF00082">
    <property type="entry name" value="Peptidase_S8"/>
    <property type="match status" value="1"/>
</dbReference>
<evidence type="ECO:0000256" key="5">
    <source>
        <dbReference type="PROSITE-ProRule" id="PRU01240"/>
    </source>
</evidence>
<sequence length="1179" mass="122677">MASPGVAVAQPHQPERADARERVVTLLTGDKVVVRGADVVNVRPGPGREEMAFHSLVLDGRRYVYPADAMPLVRENRLDATLFNVTELIGQGFDDASSPVLPVLLTRQQRTTRSVPATGTVTRELPGLGITAVSQPRERAGEFWASLNGPALRAPQAKVWLNRRLKPSLDQSAGVIGAPAVWRAGGTGAGVQVAVLDTGYDQKHPDLSGRVSASKSFLPDEPVTDTHGHGTHVASTIAGSGAASGGRFRGVAPDAELMVGKVCGDNGCPEDAILEGMQWAVDQGAKVVNMSLGGGATDGSDPLSQAVNALSVKSGALFVIASGNSGLDEAVESPGSADAALTVAASSKTDQLAPFSSRGPRFGDHAAKPDITAPGVDIVAARASGTLSQGAVNESYARLSGTSMATPHVAGAVAILAQRHPDWKGEQLKAAVMGAATPLNGATAFGQGVGRLDLARSFQQQVRVEPASLSMGSVPAGTTAPVSKKVRYSNDSDRPVTLRLDLPQQGGLFTVDKKELVVPAKVSAEATVTADFREATGLFGVRLTATGDGVVLRTTVAADVGAKTHVVTVKSFSHKGTKDASTSVVLQNVDTGKSRLLRSGSDSVPEGRYRVLGQVIDLEYGEGYPYGVYTDRVRFAQELTVAGDTDLVLDGRKAKPIDVRVDDPDAVQTPLQLGHVVGLLSEVPGKSVSGISMLSKPGKEFVVPSKPIPGLSLYSNTSWNRRLVSAVIEGANPTELEPADSDPLGYRGEVAAKVVDAGTGTPEELVKVDLRGALAFLAPGRLPTVEVTKRVAAAYAAGAVGVVTDSAYPNVDPAWGGPTISLAENKAAVLRSALKVGPVTVRVRGIANAPAAYVLHDRAVGALPDGVAWHHSARDLAKVRTTVRQPGAAQLSTALEAAAEVGGMWFGSRVPVRAPAELDVFYTPDLAWLNGIVVGVDAKQEPYGVQETDPVTYRAGRSYRVDLFKAPFNPELSRPAVTRDGDKLRVELPMFSQSGQASWGRFSPSGDKGSTTLTVAGKKVGGSDVPGIATFDVPKQRLPFELRAEAANAMPGTVLGTRASAEWTFQSGHTDKSVPLALLDIRYDLVLDAANRAKPGEYSFGVSAPYQSGTTGSGAKAVTVQVSTDDGATWAAAPVLPSGKGWTAKVTNPANGFVSLRATAVDAAGSSVTETLVRAYRVG</sequence>
<comment type="similarity">
    <text evidence="1 5">Belongs to the peptidase S8 family.</text>
</comment>
<dbReference type="Gene3D" id="3.50.30.30">
    <property type="match status" value="1"/>
</dbReference>
<evidence type="ECO:0000259" key="6">
    <source>
        <dbReference type="Pfam" id="PF00082"/>
    </source>
</evidence>
<dbReference type="Proteomes" id="UP001589693">
    <property type="component" value="Unassembled WGS sequence"/>
</dbReference>
<dbReference type="RefSeq" id="WP_377862481.1">
    <property type="nucleotide sequence ID" value="NZ_JBHLZU010000036.1"/>
</dbReference>
<dbReference type="InterPro" id="IPR050131">
    <property type="entry name" value="Peptidase_S8_subtilisin-like"/>
</dbReference>
<evidence type="ECO:0000313" key="8">
    <source>
        <dbReference type="Proteomes" id="UP001589693"/>
    </source>
</evidence>
<feature type="active site" description="Charge relay system" evidence="5">
    <location>
        <position position="197"/>
    </location>
</feature>
<dbReference type="EMBL" id="JBHLZU010000036">
    <property type="protein sequence ID" value="MFB9909575.1"/>
    <property type="molecule type" value="Genomic_DNA"/>
</dbReference>
<dbReference type="Gene3D" id="3.40.50.200">
    <property type="entry name" value="Peptidase S8/S53 domain"/>
    <property type="match status" value="1"/>
</dbReference>
<dbReference type="InterPro" id="IPR015500">
    <property type="entry name" value="Peptidase_S8_subtilisin-rel"/>
</dbReference>
<dbReference type="SUPFAM" id="SSF52743">
    <property type="entry name" value="Subtilisin-like"/>
    <property type="match status" value="1"/>
</dbReference>
<dbReference type="InterPro" id="IPR000209">
    <property type="entry name" value="Peptidase_S8/S53_dom"/>
</dbReference>
<feature type="domain" description="Peptidase S8/S53" evidence="6">
    <location>
        <begin position="188"/>
        <end position="450"/>
    </location>
</feature>
<dbReference type="PANTHER" id="PTHR43806:SF11">
    <property type="entry name" value="CEREVISIN-RELATED"/>
    <property type="match status" value="1"/>
</dbReference>
<dbReference type="InterPro" id="IPR046450">
    <property type="entry name" value="PA_dom_sf"/>
</dbReference>
<gene>
    <name evidence="7" type="ORF">ACFFQA_37050</name>
</gene>
<dbReference type="PROSITE" id="PS51892">
    <property type="entry name" value="SUBTILASE"/>
    <property type="match status" value="1"/>
</dbReference>
<evidence type="ECO:0000256" key="3">
    <source>
        <dbReference type="ARBA" id="ARBA00022801"/>
    </source>
</evidence>
<proteinExistence type="inferred from homology"/>
<keyword evidence="4 5" id="KW-0720">Serine protease</keyword>
<dbReference type="InterPro" id="IPR023828">
    <property type="entry name" value="Peptidase_S8_Ser-AS"/>
</dbReference>
<dbReference type="PROSITE" id="PS00137">
    <property type="entry name" value="SUBTILASE_HIS"/>
    <property type="match status" value="1"/>
</dbReference>
<dbReference type="PROSITE" id="PS00138">
    <property type="entry name" value="SUBTILASE_SER"/>
    <property type="match status" value="1"/>
</dbReference>
<accession>A0ABV6A8U7</accession>
<dbReference type="PRINTS" id="PR00723">
    <property type="entry name" value="SUBTILISIN"/>
</dbReference>
<dbReference type="InterPro" id="IPR022398">
    <property type="entry name" value="Peptidase_S8_His-AS"/>
</dbReference>
<feature type="active site" description="Charge relay system" evidence="5">
    <location>
        <position position="403"/>
    </location>
</feature>
<protein>
    <submittedName>
        <fullName evidence="7">S8 family serine peptidase</fullName>
    </submittedName>
</protein>
<evidence type="ECO:0000256" key="4">
    <source>
        <dbReference type="ARBA" id="ARBA00022825"/>
    </source>
</evidence>
<keyword evidence="3 5" id="KW-0378">Hydrolase</keyword>
<evidence type="ECO:0000256" key="1">
    <source>
        <dbReference type="ARBA" id="ARBA00011073"/>
    </source>
</evidence>
<evidence type="ECO:0000256" key="2">
    <source>
        <dbReference type="ARBA" id="ARBA00022670"/>
    </source>
</evidence>
<keyword evidence="8" id="KW-1185">Reference proteome</keyword>
<comment type="caution">
    <text evidence="7">The sequence shown here is derived from an EMBL/GenBank/DDBJ whole genome shotgun (WGS) entry which is preliminary data.</text>
</comment>
<keyword evidence="2 5" id="KW-0645">Protease</keyword>
<dbReference type="SUPFAM" id="SSF52025">
    <property type="entry name" value="PA domain"/>
    <property type="match status" value="1"/>
</dbReference>
<organism evidence="7 8">
    <name type="scientific">Allokutzneria oryzae</name>
    <dbReference type="NCBI Taxonomy" id="1378989"/>
    <lineage>
        <taxon>Bacteria</taxon>
        <taxon>Bacillati</taxon>
        <taxon>Actinomycetota</taxon>
        <taxon>Actinomycetes</taxon>
        <taxon>Pseudonocardiales</taxon>
        <taxon>Pseudonocardiaceae</taxon>
        <taxon>Allokutzneria</taxon>
    </lineage>
</organism>
<dbReference type="InterPro" id="IPR036852">
    <property type="entry name" value="Peptidase_S8/S53_dom_sf"/>
</dbReference>
<dbReference type="PANTHER" id="PTHR43806">
    <property type="entry name" value="PEPTIDASE S8"/>
    <property type="match status" value="1"/>
</dbReference>
<feature type="active site" description="Charge relay system" evidence="5">
    <location>
        <position position="229"/>
    </location>
</feature>
<name>A0ABV6A8U7_9PSEU</name>
<reference evidence="7 8" key="1">
    <citation type="submission" date="2024-09" db="EMBL/GenBank/DDBJ databases">
        <authorList>
            <person name="Sun Q."/>
            <person name="Mori K."/>
        </authorList>
    </citation>
    <scope>NUCLEOTIDE SEQUENCE [LARGE SCALE GENOMIC DNA]</scope>
    <source>
        <strain evidence="7 8">TBRC 7907</strain>
    </source>
</reference>